<dbReference type="Proteomes" id="UP001177021">
    <property type="component" value="Unassembled WGS sequence"/>
</dbReference>
<proteinExistence type="predicted"/>
<protein>
    <submittedName>
        <fullName evidence="1">Uncharacterized protein</fullName>
    </submittedName>
</protein>
<keyword evidence="2" id="KW-1185">Reference proteome</keyword>
<evidence type="ECO:0000313" key="2">
    <source>
        <dbReference type="Proteomes" id="UP001177021"/>
    </source>
</evidence>
<organism evidence="1 2">
    <name type="scientific">Trifolium pratense</name>
    <name type="common">Red clover</name>
    <dbReference type="NCBI Taxonomy" id="57577"/>
    <lineage>
        <taxon>Eukaryota</taxon>
        <taxon>Viridiplantae</taxon>
        <taxon>Streptophyta</taxon>
        <taxon>Embryophyta</taxon>
        <taxon>Tracheophyta</taxon>
        <taxon>Spermatophyta</taxon>
        <taxon>Magnoliopsida</taxon>
        <taxon>eudicotyledons</taxon>
        <taxon>Gunneridae</taxon>
        <taxon>Pentapetalae</taxon>
        <taxon>rosids</taxon>
        <taxon>fabids</taxon>
        <taxon>Fabales</taxon>
        <taxon>Fabaceae</taxon>
        <taxon>Papilionoideae</taxon>
        <taxon>50 kb inversion clade</taxon>
        <taxon>NPAAA clade</taxon>
        <taxon>Hologalegina</taxon>
        <taxon>IRL clade</taxon>
        <taxon>Trifolieae</taxon>
        <taxon>Trifolium</taxon>
    </lineage>
</organism>
<sequence length="447" mass="50643">MEEESCHNSHTYETSSGPLIAISSSSSSNLQIEKANYEDSNEHIQHNHWNQQEQLNSLPRINIHMTFMLDDVWSCIVVLVVFWLIVGVHGSVNLQLGPYSSHLIEINSMLVQYIKVEQNNKQKTGLMLYGFDHPPPLDVKINWTETYDASIPAKSQKEWIFYLNKDSQLDVFYNVKSIGAPLILVIAKGTECLIKWKKDPSFPNATLYWNNINGSGSITQKISHSSTYYVAIGNMNPQNVKVQLNFSVNAVLYNTSGSYQRCSLDDGLCILNPSLSENFALLTTPGPRKDVCNKDWFDVNVSYEPRWIIYFAGSGVVIVQILFALKFYKTFHTNNEENTRLQQVEVISERTPLISRKDSDLSSWSSSYDSFSSESSDEEGKSIIEGETSSNLHCLCVICVDVTRDCIFLPCGHFATCFACGKRVAEETCSCPICRRKLKKLRRIYVV</sequence>
<comment type="caution">
    <text evidence="1">The sequence shown here is derived from an EMBL/GenBank/DDBJ whole genome shotgun (WGS) entry which is preliminary data.</text>
</comment>
<dbReference type="EMBL" id="CASHSV030000024">
    <property type="protein sequence ID" value="CAJ2640282.1"/>
    <property type="molecule type" value="Genomic_DNA"/>
</dbReference>
<name>A0ACB0J782_TRIPR</name>
<evidence type="ECO:0000313" key="1">
    <source>
        <dbReference type="EMBL" id="CAJ2640282.1"/>
    </source>
</evidence>
<accession>A0ACB0J782</accession>
<gene>
    <name evidence="1" type="ORF">MILVUS5_LOCUS10159</name>
</gene>
<reference evidence="1" key="1">
    <citation type="submission" date="2023-10" db="EMBL/GenBank/DDBJ databases">
        <authorList>
            <person name="Rodriguez Cubillos JULIANA M."/>
            <person name="De Vega J."/>
        </authorList>
    </citation>
    <scope>NUCLEOTIDE SEQUENCE</scope>
</reference>